<dbReference type="Proteomes" id="UP001497392">
    <property type="component" value="Unassembled WGS sequence"/>
</dbReference>
<proteinExistence type="predicted"/>
<comment type="caution">
    <text evidence="1">The sequence shown here is derived from an EMBL/GenBank/DDBJ whole genome shotgun (WGS) entry which is preliminary data.</text>
</comment>
<sequence length="186" mass="20803">MTITNGGHSPLTVILLSRKTSALSHSHSAAYDQIVVTTMDFTIDLWSKIMRFITPREVAMACGTSPAFYALRDKAQMPSLLDWLKGFPALPDPPVACADKLMKAGGVQGIVRQATYGVQCRPTQEVCTHNRWTLRKEKEGHRYLSMAEDDGRRAYVWHLWSLIVEAIWRKGQAGSLSSVTEVRRNA</sequence>
<evidence type="ECO:0000313" key="2">
    <source>
        <dbReference type="Proteomes" id="UP001497392"/>
    </source>
</evidence>
<reference evidence="1 2" key="1">
    <citation type="submission" date="2024-06" db="EMBL/GenBank/DDBJ databases">
        <authorList>
            <person name="Kraege A."/>
            <person name="Thomma B."/>
        </authorList>
    </citation>
    <scope>NUCLEOTIDE SEQUENCE [LARGE SCALE GENOMIC DNA]</scope>
</reference>
<keyword evidence="2" id="KW-1185">Reference proteome</keyword>
<evidence type="ECO:0000313" key="1">
    <source>
        <dbReference type="EMBL" id="CAL5225181.1"/>
    </source>
</evidence>
<accession>A0ABP1FZ78</accession>
<protein>
    <submittedName>
        <fullName evidence="1">G7963 protein</fullName>
    </submittedName>
</protein>
<gene>
    <name evidence="1" type="primary">g7963</name>
    <name evidence="1" type="ORF">VP750_LOCUS6840</name>
</gene>
<dbReference type="EMBL" id="CAXHTA020000012">
    <property type="protein sequence ID" value="CAL5225181.1"/>
    <property type="molecule type" value="Genomic_DNA"/>
</dbReference>
<name>A0ABP1FZ78_9CHLO</name>
<organism evidence="1 2">
    <name type="scientific">Coccomyxa viridis</name>
    <dbReference type="NCBI Taxonomy" id="1274662"/>
    <lineage>
        <taxon>Eukaryota</taxon>
        <taxon>Viridiplantae</taxon>
        <taxon>Chlorophyta</taxon>
        <taxon>core chlorophytes</taxon>
        <taxon>Trebouxiophyceae</taxon>
        <taxon>Trebouxiophyceae incertae sedis</taxon>
        <taxon>Coccomyxaceae</taxon>
        <taxon>Coccomyxa</taxon>
    </lineage>
</organism>